<dbReference type="GO" id="GO:0004527">
    <property type="term" value="F:exonuclease activity"/>
    <property type="evidence" value="ECO:0007669"/>
    <property type="project" value="UniProtKB-KW"/>
</dbReference>
<keyword evidence="18" id="KW-1185">Reference proteome</keyword>
<keyword evidence="5 13" id="KW-0540">Nuclease</keyword>
<dbReference type="Proteomes" id="UP000006860">
    <property type="component" value="Chromosome"/>
</dbReference>
<dbReference type="EC" id="3.1.12.1" evidence="3 13"/>
<evidence type="ECO:0000313" key="17">
    <source>
        <dbReference type="EMBL" id="ADY61689.1"/>
    </source>
</evidence>
<evidence type="ECO:0000256" key="14">
    <source>
        <dbReference type="SAM" id="MobiDB-lite"/>
    </source>
</evidence>
<dbReference type="Gene3D" id="3.90.320.10">
    <property type="match status" value="1"/>
</dbReference>
<evidence type="ECO:0000313" key="18">
    <source>
        <dbReference type="Proteomes" id="UP000006860"/>
    </source>
</evidence>
<evidence type="ECO:0000256" key="10">
    <source>
        <dbReference type="ARBA" id="ARBA00023014"/>
    </source>
</evidence>
<dbReference type="STRING" id="756272.Plabr_3868"/>
<proteinExistence type="inferred from homology"/>
<comment type="cofactor">
    <cofactor evidence="1">
        <name>[4Fe-4S] cluster</name>
        <dbReference type="ChEBI" id="CHEBI:49883"/>
    </cofactor>
</comment>
<dbReference type="PANTHER" id="PTHR36531">
    <property type="entry name" value="CRISPR-ASSOCIATED EXONUCLEASE CAS4"/>
    <property type="match status" value="1"/>
</dbReference>
<dbReference type="GO" id="GO:0051607">
    <property type="term" value="P:defense response to virus"/>
    <property type="evidence" value="ECO:0007669"/>
    <property type="project" value="UniProtKB-KW"/>
</dbReference>
<evidence type="ECO:0000256" key="12">
    <source>
        <dbReference type="ARBA" id="ARBA00023211"/>
    </source>
</evidence>
<evidence type="ECO:0000256" key="7">
    <source>
        <dbReference type="ARBA" id="ARBA00022801"/>
    </source>
</evidence>
<evidence type="ECO:0000256" key="3">
    <source>
        <dbReference type="ARBA" id="ARBA00012768"/>
    </source>
</evidence>
<evidence type="ECO:0000259" key="15">
    <source>
        <dbReference type="Pfam" id="PF01930"/>
    </source>
</evidence>
<evidence type="ECO:0000256" key="9">
    <source>
        <dbReference type="ARBA" id="ARBA00023004"/>
    </source>
</evidence>
<feature type="region of interest" description="Disordered" evidence="14">
    <location>
        <begin position="1"/>
        <end position="22"/>
    </location>
</feature>
<evidence type="ECO:0000256" key="8">
    <source>
        <dbReference type="ARBA" id="ARBA00022839"/>
    </source>
</evidence>
<feature type="domain" description="DUF83" evidence="15">
    <location>
        <begin position="148"/>
        <end position="246"/>
    </location>
</feature>
<keyword evidence="6 13" id="KW-0479">Metal-binding</keyword>
<dbReference type="InterPro" id="IPR011604">
    <property type="entry name" value="PDDEXK-like_dom_sf"/>
</dbReference>
<dbReference type="HOGENOM" id="CLU_102055_1_1_0"/>
<dbReference type="AlphaFoldDB" id="F0SHD4"/>
<protein>
    <recommendedName>
        <fullName evidence="4 13">CRISPR-associated exonuclease Cas4</fullName>
        <ecNumber evidence="3 13">3.1.12.1</ecNumber>
    </recommendedName>
</protein>
<comment type="function">
    <text evidence="13">CRISPR (clustered regularly interspaced short palindromic repeat) is an adaptive immune system that provides protection against mobile genetic elements (viruses, transposable elements and conjugative plasmids). CRISPR clusters contain sequences complementary to antecedent mobile elements and target invading nucleic acids. CRISPR clusters are transcribed and processed into CRISPR RNA (crRNA).</text>
</comment>
<reference evidence="18" key="1">
    <citation type="submission" date="2011-02" db="EMBL/GenBank/DDBJ databases">
        <title>The complete genome of Planctomyces brasiliensis DSM 5305.</title>
        <authorList>
            <person name="Lucas S."/>
            <person name="Copeland A."/>
            <person name="Lapidus A."/>
            <person name="Bruce D."/>
            <person name="Goodwin L."/>
            <person name="Pitluck S."/>
            <person name="Kyrpides N."/>
            <person name="Mavromatis K."/>
            <person name="Pagani I."/>
            <person name="Ivanova N."/>
            <person name="Ovchinnikova G."/>
            <person name="Lu M."/>
            <person name="Detter J.C."/>
            <person name="Han C."/>
            <person name="Land M."/>
            <person name="Hauser L."/>
            <person name="Markowitz V."/>
            <person name="Cheng J.-F."/>
            <person name="Hugenholtz P."/>
            <person name="Woyke T."/>
            <person name="Wu D."/>
            <person name="Tindall B."/>
            <person name="Pomrenke H.G."/>
            <person name="Brambilla E."/>
            <person name="Klenk H.-P."/>
            <person name="Eisen J.A."/>
        </authorList>
    </citation>
    <scope>NUCLEOTIDE SEQUENCE [LARGE SCALE GENOMIC DNA]</scope>
    <source>
        <strain evidence="18">ATCC 49424 / DSM 5305 / JCM 21570 / IAM 15109 / NBRC 103401 / IFAM 1448</strain>
    </source>
</reference>
<dbReference type="EMBL" id="CP002546">
    <property type="protein sequence ID" value="ADY61448.1"/>
    <property type="molecule type" value="Genomic_DNA"/>
</dbReference>
<dbReference type="EMBL" id="CP002546">
    <property type="protein sequence ID" value="ADY61689.1"/>
    <property type="molecule type" value="Genomic_DNA"/>
</dbReference>
<keyword evidence="11 13" id="KW-0051">Antiviral defense</keyword>
<keyword evidence="7 13" id="KW-0378">Hydrolase</keyword>
<dbReference type="GO" id="GO:0051536">
    <property type="term" value="F:iron-sulfur cluster binding"/>
    <property type="evidence" value="ECO:0007669"/>
    <property type="project" value="UniProtKB-KW"/>
</dbReference>
<keyword evidence="10 13" id="KW-0411">Iron-sulfur</keyword>
<dbReference type="KEGG" id="pbs:Plabr_3868"/>
<dbReference type="KEGG" id="pbs:Plabr_4112"/>
<evidence type="ECO:0000256" key="5">
    <source>
        <dbReference type="ARBA" id="ARBA00022722"/>
    </source>
</evidence>
<comment type="cofactor">
    <cofactor evidence="13">
        <name>iron-sulfur cluster</name>
        <dbReference type="ChEBI" id="CHEBI:30408"/>
    </cofactor>
</comment>
<dbReference type="InterPro" id="IPR051827">
    <property type="entry name" value="Cas4_exonuclease"/>
</dbReference>
<evidence type="ECO:0000256" key="13">
    <source>
        <dbReference type="RuleBase" id="RU365022"/>
    </source>
</evidence>
<keyword evidence="8 13" id="KW-0269">Exonuclease</keyword>
<dbReference type="Pfam" id="PF01930">
    <property type="entry name" value="Cas_Cas4"/>
    <property type="match status" value="1"/>
</dbReference>
<name>F0SHD4_RUBBR</name>
<feature type="compositionally biased region" description="Low complexity" evidence="14">
    <location>
        <begin position="1"/>
        <end position="17"/>
    </location>
</feature>
<sequence length="263" mass="30025">MPIFLPASPSNASSDSSRGTAGHHLRCPAEAVLPMHFAEEDFVPISALQHLLFCPRQCALIHNEQSWLENRLTAEGQVLHRNAEKGKATTRNNIRITRDLPLHSHHWGLVGKADIVEFHPPPDTSPAAARRTLKQRIDQQRERSLSGWTIIPVEYKRGQPKKDDSDRVQLCAQALCLEEMLQVEITHGYLFYGKKQHRHDVLFGDELRDVTAHTIRDLHTLFESGRTPPATYEPKCNNCSLYDLCLPKMFQTNSTRNWLEKQL</sequence>
<comment type="similarity">
    <text evidence="2 13">Belongs to the CRISPR-associated exonuclease Cas4 family.</text>
</comment>
<dbReference type="eggNOG" id="COG1468">
    <property type="taxonomic scope" value="Bacteria"/>
</dbReference>
<evidence type="ECO:0000256" key="1">
    <source>
        <dbReference type="ARBA" id="ARBA00001966"/>
    </source>
</evidence>
<dbReference type="InterPro" id="IPR022765">
    <property type="entry name" value="Dna2/Cas4_DUF83"/>
</dbReference>
<organism evidence="17 18">
    <name type="scientific">Rubinisphaera brasiliensis (strain ATCC 49424 / DSM 5305 / JCM 21570 / IAM 15109 / NBRC 103401 / IFAM 1448)</name>
    <name type="common">Planctomyces brasiliensis</name>
    <dbReference type="NCBI Taxonomy" id="756272"/>
    <lineage>
        <taxon>Bacteria</taxon>
        <taxon>Pseudomonadati</taxon>
        <taxon>Planctomycetota</taxon>
        <taxon>Planctomycetia</taxon>
        <taxon>Planctomycetales</taxon>
        <taxon>Planctomycetaceae</taxon>
        <taxon>Rubinisphaera</taxon>
    </lineage>
</organism>
<keyword evidence="9 13" id="KW-0408">Iron</keyword>
<dbReference type="InterPro" id="IPR013343">
    <property type="entry name" value="CRISPR-assoc_prot_Cas4"/>
</dbReference>
<gene>
    <name evidence="16" type="ordered locus">Plabr_3868</name>
    <name evidence="17" type="ordered locus">Plabr_4112</name>
</gene>
<evidence type="ECO:0000313" key="16">
    <source>
        <dbReference type="EMBL" id="ADY61448.1"/>
    </source>
</evidence>
<evidence type="ECO:0000256" key="11">
    <source>
        <dbReference type="ARBA" id="ARBA00023118"/>
    </source>
</evidence>
<dbReference type="PANTHER" id="PTHR36531:SF6">
    <property type="entry name" value="DNA REPLICATION ATP-DEPENDENT HELICASE_NUCLEASE DNA2"/>
    <property type="match status" value="1"/>
</dbReference>
<comment type="cofactor">
    <cofactor evidence="13">
        <name>Mg(2+)</name>
        <dbReference type="ChEBI" id="CHEBI:18420"/>
    </cofactor>
    <cofactor evidence="13">
        <name>Mn(2+)</name>
        <dbReference type="ChEBI" id="CHEBI:29035"/>
    </cofactor>
    <text evidence="13">Mg(2+) or Mn(2+) required for ssDNA cleavage activity.</text>
</comment>
<evidence type="ECO:0000256" key="2">
    <source>
        <dbReference type="ARBA" id="ARBA00009189"/>
    </source>
</evidence>
<dbReference type="GO" id="GO:0046872">
    <property type="term" value="F:metal ion binding"/>
    <property type="evidence" value="ECO:0007669"/>
    <property type="project" value="UniProtKB-KW"/>
</dbReference>
<evidence type="ECO:0000256" key="4">
    <source>
        <dbReference type="ARBA" id="ARBA00020049"/>
    </source>
</evidence>
<dbReference type="NCBIfam" id="TIGR00372">
    <property type="entry name" value="cas4"/>
    <property type="match status" value="1"/>
</dbReference>
<keyword evidence="12 13" id="KW-0464">Manganese</keyword>
<evidence type="ECO:0000256" key="6">
    <source>
        <dbReference type="ARBA" id="ARBA00022723"/>
    </source>
</evidence>
<accession>F0SHD4</accession>